<evidence type="ECO:0000313" key="1">
    <source>
        <dbReference type="EMBL" id="KAJ7416869.1"/>
    </source>
</evidence>
<comment type="caution">
    <text evidence="1">The sequence shown here is derived from an EMBL/GenBank/DDBJ whole genome shotgun (WGS) entry which is preliminary data.</text>
</comment>
<dbReference type="Proteomes" id="UP001145742">
    <property type="component" value="Unassembled WGS sequence"/>
</dbReference>
<name>A0ABQ9DDI6_9PASS</name>
<organism evidence="1 2">
    <name type="scientific">Willisornis vidua</name>
    <name type="common">Xingu scale-backed antbird</name>
    <dbReference type="NCBI Taxonomy" id="1566151"/>
    <lineage>
        <taxon>Eukaryota</taxon>
        <taxon>Metazoa</taxon>
        <taxon>Chordata</taxon>
        <taxon>Craniata</taxon>
        <taxon>Vertebrata</taxon>
        <taxon>Euteleostomi</taxon>
        <taxon>Archelosauria</taxon>
        <taxon>Archosauria</taxon>
        <taxon>Dinosauria</taxon>
        <taxon>Saurischia</taxon>
        <taxon>Theropoda</taxon>
        <taxon>Coelurosauria</taxon>
        <taxon>Aves</taxon>
        <taxon>Neognathae</taxon>
        <taxon>Neoaves</taxon>
        <taxon>Telluraves</taxon>
        <taxon>Australaves</taxon>
        <taxon>Passeriformes</taxon>
        <taxon>Thamnophilidae</taxon>
        <taxon>Willisornis</taxon>
    </lineage>
</organism>
<sequence length="97" mass="10885">MSQQCVQVAKKAKGILACISNSVASRSREVILAPHSALLNLHLEYCVPFWAPQFRKNILMLDHVQRMAMKLVKGVKCMSCEDQLRELGLFSLKKAQG</sequence>
<reference evidence="1" key="1">
    <citation type="submission" date="2019-10" db="EMBL/GenBank/DDBJ databases">
        <authorList>
            <person name="Soares A.E.R."/>
            <person name="Aleixo A."/>
            <person name="Schneider P."/>
            <person name="Miyaki C.Y."/>
            <person name="Schneider M.P."/>
            <person name="Mello C."/>
            <person name="Vasconcelos A.T.R."/>
        </authorList>
    </citation>
    <scope>NUCLEOTIDE SEQUENCE</scope>
    <source>
        <tissue evidence="1">Muscle</tissue>
    </source>
</reference>
<keyword evidence="2" id="KW-1185">Reference proteome</keyword>
<protein>
    <submittedName>
        <fullName evidence="1">Uncharacterized protein</fullName>
    </submittedName>
</protein>
<gene>
    <name evidence="1" type="ORF">WISP_68090</name>
</gene>
<dbReference type="PANTHER" id="PTHR33332">
    <property type="entry name" value="REVERSE TRANSCRIPTASE DOMAIN-CONTAINING PROTEIN"/>
    <property type="match status" value="1"/>
</dbReference>
<dbReference type="EMBL" id="WHWB01033792">
    <property type="protein sequence ID" value="KAJ7416869.1"/>
    <property type="molecule type" value="Genomic_DNA"/>
</dbReference>
<evidence type="ECO:0000313" key="2">
    <source>
        <dbReference type="Proteomes" id="UP001145742"/>
    </source>
</evidence>
<proteinExistence type="predicted"/>
<accession>A0ABQ9DDI6</accession>